<dbReference type="STRING" id="634436.SAMN05216361_3720"/>
<dbReference type="PANTHER" id="PTHR43797">
    <property type="entry name" value="HOMOCYSTEINE/CYSTEINE SYNTHASE"/>
    <property type="match status" value="1"/>
</dbReference>
<dbReference type="SUPFAM" id="SSF53383">
    <property type="entry name" value="PLP-dependent transferases"/>
    <property type="match status" value="1"/>
</dbReference>
<evidence type="ECO:0000256" key="1">
    <source>
        <dbReference type="ARBA" id="ARBA00001933"/>
    </source>
</evidence>
<evidence type="ECO:0000256" key="3">
    <source>
        <dbReference type="ARBA" id="ARBA00022679"/>
    </source>
</evidence>
<dbReference type="Proteomes" id="UP000184520">
    <property type="component" value="Unassembled WGS sequence"/>
</dbReference>
<reference evidence="8" key="1">
    <citation type="submission" date="2016-11" db="EMBL/GenBank/DDBJ databases">
        <authorList>
            <person name="Varghese N."/>
            <person name="Submissions S."/>
        </authorList>
    </citation>
    <scope>NUCLEOTIDE SEQUENCE [LARGE SCALE GENOMIC DNA]</scope>
    <source>
        <strain evidence="8">CGMCC 1.8995</strain>
    </source>
</reference>
<dbReference type="InterPro" id="IPR015421">
    <property type="entry name" value="PyrdxlP-dep_Trfase_major"/>
</dbReference>
<comment type="cofactor">
    <cofactor evidence="1 6">
        <name>pyridoxal 5'-phosphate</name>
        <dbReference type="ChEBI" id="CHEBI:597326"/>
    </cofactor>
</comment>
<dbReference type="GO" id="GO:0004124">
    <property type="term" value="F:cysteine synthase activity"/>
    <property type="evidence" value="ECO:0007669"/>
    <property type="project" value="TreeGrafter"/>
</dbReference>
<comment type="similarity">
    <text evidence="2 6">Belongs to the trans-sulfuration enzymes family.</text>
</comment>
<dbReference type="RefSeq" id="WP_073324665.1">
    <property type="nucleotide sequence ID" value="NZ_FQWD01000006.1"/>
</dbReference>
<gene>
    <name evidence="7" type="ORF">SAMN05216361_3720</name>
</gene>
<dbReference type="EMBL" id="FQWD01000006">
    <property type="protein sequence ID" value="SHH08480.1"/>
    <property type="molecule type" value="Genomic_DNA"/>
</dbReference>
<name>A0A1M5Q3P6_9ALTE</name>
<dbReference type="PIRSF" id="PIRSF001434">
    <property type="entry name" value="CGS"/>
    <property type="match status" value="1"/>
</dbReference>
<protein>
    <submittedName>
        <fullName evidence="7">O-acetylhomoserine (Thiol)-lyase</fullName>
    </submittedName>
</protein>
<organism evidence="7 8">
    <name type="scientific">Marisediminitalea aggregata</name>
    <dbReference type="NCBI Taxonomy" id="634436"/>
    <lineage>
        <taxon>Bacteria</taxon>
        <taxon>Pseudomonadati</taxon>
        <taxon>Pseudomonadota</taxon>
        <taxon>Gammaproteobacteria</taxon>
        <taxon>Alteromonadales</taxon>
        <taxon>Alteromonadaceae</taxon>
        <taxon>Marisediminitalea</taxon>
    </lineage>
</organism>
<evidence type="ECO:0000313" key="7">
    <source>
        <dbReference type="EMBL" id="SHH08480.1"/>
    </source>
</evidence>
<accession>A0A1M5Q3P6</accession>
<dbReference type="InterPro" id="IPR015422">
    <property type="entry name" value="PyrdxlP-dep_Trfase_small"/>
</dbReference>
<evidence type="ECO:0000256" key="2">
    <source>
        <dbReference type="ARBA" id="ARBA00009077"/>
    </source>
</evidence>
<dbReference type="GO" id="GO:0019346">
    <property type="term" value="P:transsulfuration"/>
    <property type="evidence" value="ECO:0007669"/>
    <property type="project" value="InterPro"/>
</dbReference>
<feature type="modified residue" description="N6-(pyridoxal phosphate)lysine" evidence="5">
    <location>
        <position position="207"/>
    </location>
</feature>
<dbReference type="GO" id="GO:0030170">
    <property type="term" value="F:pyridoxal phosphate binding"/>
    <property type="evidence" value="ECO:0007669"/>
    <property type="project" value="InterPro"/>
</dbReference>
<dbReference type="Gene3D" id="3.90.1150.10">
    <property type="entry name" value="Aspartate Aminotransferase, domain 1"/>
    <property type="match status" value="1"/>
</dbReference>
<dbReference type="InterPro" id="IPR015424">
    <property type="entry name" value="PyrdxlP-dep_Trfase"/>
</dbReference>
<dbReference type="AlphaFoldDB" id="A0A1M5Q3P6"/>
<evidence type="ECO:0000256" key="6">
    <source>
        <dbReference type="RuleBase" id="RU362118"/>
    </source>
</evidence>
<dbReference type="GO" id="GO:0006535">
    <property type="term" value="P:cysteine biosynthetic process from serine"/>
    <property type="evidence" value="ECO:0007669"/>
    <property type="project" value="TreeGrafter"/>
</dbReference>
<dbReference type="GO" id="GO:0005737">
    <property type="term" value="C:cytoplasm"/>
    <property type="evidence" value="ECO:0007669"/>
    <property type="project" value="TreeGrafter"/>
</dbReference>
<keyword evidence="8" id="KW-1185">Reference proteome</keyword>
<dbReference type="OrthoDB" id="9805807at2"/>
<proteinExistence type="inferred from homology"/>
<dbReference type="GO" id="GO:0016829">
    <property type="term" value="F:lyase activity"/>
    <property type="evidence" value="ECO:0007669"/>
    <property type="project" value="UniProtKB-KW"/>
</dbReference>
<dbReference type="Gene3D" id="3.40.640.10">
    <property type="entry name" value="Type I PLP-dependent aspartate aminotransferase-like (Major domain)"/>
    <property type="match status" value="1"/>
</dbReference>
<dbReference type="InterPro" id="IPR000277">
    <property type="entry name" value="Cys/Met-Metab_PyrdxlP-dep_enz"/>
</dbReference>
<evidence type="ECO:0000256" key="4">
    <source>
        <dbReference type="ARBA" id="ARBA00022898"/>
    </source>
</evidence>
<dbReference type="GO" id="GO:0071269">
    <property type="term" value="P:L-homocysteine biosynthetic process"/>
    <property type="evidence" value="ECO:0007669"/>
    <property type="project" value="TreeGrafter"/>
</dbReference>
<keyword evidence="4 5" id="KW-0663">Pyridoxal phosphate</keyword>
<evidence type="ECO:0000256" key="5">
    <source>
        <dbReference type="PIRSR" id="PIRSR001434-2"/>
    </source>
</evidence>
<keyword evidence="3" id="KW-0808">Transferase</keyword>
<dbReference type="PANTHER" id="PTHR43797:SF2">
    <property type="entry name" value="HOMOCYSTEINE_CYSTEINE SYNTHASE"/>
    <property type="match status" value="1"/>
</dbReference>
<evidence type="ECO:0000313" key="8">
    <source>
        <dbReference type="Proteomes" id="UP000184520"/>
    </source>
</evidence>
<dbReference type="InterPro" id="IPR006235">
    <property type="entry name" value="OAc-hSer/O-AcSer_sulfhydrylase"/>
</dbReference>
<dbReference type="NCBIfam" id="NF004609">
    <property type="entry name" value="PRK05939.1"/>
    <property type="match status" value="1"/>
</dbReference>
<keyword evidence="7" id="KW-0456">Lyase</keyword>
<dbReference type="GO" id="GO:0003961">
    <property type="term" value="F:O-acetylhomoserine aminocarboxypropyltransferase activity"/>
    <property type="evidence" value="ECO:0007669"/>
    <property type="project" value="TreeGrafter"/>
</dbReference>
<dbReference type="Pfam" id="PF01053">
    <property type="entry name" value="Cys_Met_Meta_PP"/>
    <property type="match status" value="1"/>
</dbReference>
<sequence length="414" mass="45132">MTKLGVTTRQIHADRLLNQPTDGAVHSSTTNSVLFEFKQSQDLVDVFQGKKVGHVYSRSSSGSVVALQNMVADLEGGLTSVCFATGMAAITSTFLSLFKAGDHIIVSQYLFGNTRSFMDTLQDFGVELTFVDVTSIQDVIAAKQPNTRAVFSETIANPVTQVSDARAIGQWCEENNLLFMVDNTMTPPPAFDAKAMKASLILCSLTKYLAGHGHVLGGAVIDTGLFDWTTFPNISPKYQVADKAMWGITQIKKKGLRDIGATLASQSAHLISVGMETLSLRTARSNENALKLATYLESHPNIQTVYYPGLANHPQHFIAREQLANYGSILSFDLVPGIEPCEFLDKLELVISATHLGDTRTLALPVAPTIFFENGQRERARMGITETMIRLSVGIEDTDDLVADFEQALNSFSL</sequence>